<dbReference type="PANTHER" id="PTHR33238:SF7">
    <property type="entry name" value="IRON-DEPENDENT TRANSCRIPTIONAL REGULATOR"/>
    <property type="match status" value="1"/>
</dbReference>
<feature type="domain" description="HTH dtxR-type" evidence="7">
    <location>
        <begin position="1"/>
        <end position="63"/>
    </location>
</feature>
<sequence>MSIAIENFVKAIYNNNSHDARDTKPGNIAKKLGISSAAATDMAKKLATKDLLHYEKYQELQLTDKGRKMAINIVRKHRLWEAFLFKMFDMSLHDIHKEAELLEHQTSDLLAEKISEYLGHPKFDPHGDPIPNANGEITTTDTSIPLSNAEENKTYIISRLTSDDKEFFEFCAKQKLKYGHEIKVSKQFKNNKMTELSVENNTILLNEDFTTLIYVNEIN</sequence>
<keyword evidence="4" id="KW-0238">DNA-binding</keyword>
<dbReference type="Pfam" id="PF02742">
    <property type="entry name" value="Fe_dep_repr_C"/>
    <property type="match status" value="1"/>
</dbReference>
<dbReference type="InterPro" id="IPR022687">
    <property type="entry name" value="HTH_DTXR"/>
</dbReference>
<comment type="function">
    <text evidence="6">In the presence of manganese, represses expression of mntH and mntS. Up-regulates expression of mntP.</text>
</comment>
<gene>
    <name evidence="8" type="ORF">KCG49_13125</name>
</gene>
<dbReference type="GO" id="GO:0046983">
    <property type="term" value="F:protein dimerization activity"/>
    <property type="evidence" value="ECO:0007669"/>
    <property type="project" value="InterPro"/>
</dbReference>
<dbReference type="EMBL" id="JAGSPD010000011">
    <property type="protein sequence ID" value="MBV7270134.1"/>
    <property type="molecule type" value="Genomic_DNA"/>
</dbReference>
<evidence type="ECO:0000313" key="8">
    <source>
        <dbReference type="EMBL" id="MBV7270134.1"/>
    </source>
</evidence>
<dbReference type="GO" id="GO:0046914">
    <property type="term" value="F:transition metal ion binding"/>
    <property type="evidence" value="ECO:0007669"/>
    <property type="project" value="InterPro"/>
</dbReference>
<keyword evidence="5" id="KW-0804">Transcription</keyword>
<comment type="caution">
    <text evidence="8">The sequence shown here is derived from an EMBL/GenBank/DDBJ whole genome shotgun (WGS) entry which is preliminary data.</text>
</comment>
<comment type="similarity">
    <text evidence="1">Belongs to the DtxR/MntR family.</text>
</comment>
<dbReference type="InterPro" id="IPR022689">
    <property type="entry name" value="Iron_dep_repressor"/>
</dbReference>
<evidence type="ECO:0000256" key="4">
    <source>
        <dbReference type="ARBA" id="ARBA00023125"/>
    </source>
</evidence>
<dbReference type="Proteomes" id="UP001138894">
    <property type="component" value="Unassembled WGS sequence"/>
</dbReference>
<evidence type="ECO:0000259" key="7">
    <source>
        <dbReference type="PROSITE" id="PS50944"/>
    </source>
</evidence>
<accession>A0A9X1FAG6</accession>
<dbReference type="Pfam" id="PF01325">
    <property type="entry name" value="Fe_dep_repress"/>
    <property type="match status" value="1"/>
</dbReference>
<keyword evidence="3" id="KW-0805">Transcription regulation</keyword>
<evidence type="ECO:0000256" key="1">
    <source>
        <dbReference type="ARBA" id="ARBA00007871"/>
    </source>
</evidence>
<organism evidence="8 9">
    <name type="scientific">Winogradskyella luteola</name>
    <dbReference type="NCBI Taxonomy" id="2828330"/>
    <lineage>
        <taxon>Bacteria</taxon>
        <taxon>Pseudomonadati</taxon>
        <taxon>Bacteroidota</taxon>
        <taxon>Flavobacteriia</taxon>
        <taxon>Flavobacteriales</taxon>
        <taxon>Flavobacteriaceae</taxon>
        <taxon>Winogradskyella</taxon>
    </lineage>
</organism>
<reference evidence="8" key="1">
    <citation type="submission" date="2021-04" db="EMBL/GenBank/DDBJ databases">
        <authorList>
            <person name="Pira H."/>
            <person name="Risdian C."/>
            <person name="Wink J."/>
        </authorList>
    </citation>
    <scope>NUCLEOTIDE SEQUENCE</scope>
    <source>
        <strain evidence="8">WHY3</strain>
    </source>
</reference>
<dbReference type="GO" id="GO:0003700">
    <property type="term" value="F:DNA-binding transcription factor activity"/>
    <property type="evidence" value="ECO:0007669"/>
    <property type="project" value="InterPro"/>
</dbReference>
<evidence type="ECO:0000313" key="9">
    <source>
        <dbReference type="Proteomes" id="UP001138894"/>
    </source>
</evidence>
<dbReference type="RefSeq" id="WP_218547123.1">
    <property type="nucleotide sequence ID" value="NZ_JAGSPD010000011.1"/>
</dbReference>
<dbReference type="AlphaFoldDB" id="A0A9X1FAG6"/>
<name>A0A9X1FAG6_9FLAO</name>
<dbReference type="PROSITE" id="PS50944">
    <property type="entry name" value="HTH_DTXR"/>
    <property type="match status" value="1"/>
</dbReference>
<protein>
    <recommendedName>
        <fullName evidence="2">Transcriptional regulator MntR</fullName>
    </recommendedName>
</protein>
<dbReference type="SMART" id="SM00529">
    <property type="entry name" value="HTH_DTXR"/>
    <property type="match status" value="1"/>
</dbReference>
<keyword evidence="9" id="KW-1185">Reference proteome</keyword>
<dbReference type="PANTHER" id="PTHR33238">
    <property type="entry name" value="IRON (METAL) DEPENDENT REPRESSOR, DTXR FAMILY"/>
    <property type="match status" value="1"/>
</dbReference>
<dbReference type="InterPro" id="IPR050536">
    <property type="entry name" value="DtxR_MntR_Metal-Reg"/>
</dbReference>
<dbReference type="InterPro" id="IPR001367">
    <property type="entry name" value="Fe_dep_repressor"/>
</dbReference>
<evidence type="ECO:0000256" key="6">
    <source>
        <dbReference type="ARBA" id="ARBA00025185"/>
    </source>
</evidence>
<dbReference type="GO" id="GO:0003677">
    <property type="term" value="F:DNA binding"/>
    <property type="evidence" value="ECO:0007669"/>
    <property type="project" value="UniProtKB-KW"/>
</dbReference>
<evidence type="ECO:0000256" key="5">
    <source>
        <dbReference type="ARBA" id="ARBA00023163"/>
    </source>
</evidence>
<proteinExistence type="inferred from homology"/>
<evidence type="ECO:0000256" key="3">
    <source>
        <dbReference type="ARBA" id="ARBA00023015"/>
    </source>
</evidence>
<evidence type="ECO:0000256" key="2">
    <source>
        <dbReference type="ARBA" id="ARBA00022386"/>
    </source>
</evidence>